<sequence>MAGAILACTVSSDAGLGTREFPRGSYGAPAVFGAVFHAVRTKAVEVRSDGQLVDAAISGMVASLDPYSQYITAAELRAFDEEDTGSYVGIGAEVEAGGRVRSALPGAPAARAGLTGGTVIERIDGNPIGDLERARIVDRLRGEPGSTVRLRVVLPKARAATEVVLTREWLPLHPVRMRALGRVGYVGVDHFDDFTTGRLLKALANLMADIGPDALTGLILDLRGNPGGLVVQAVAVAGVFLDRGEIVRLVGRAPEDIERFALDRGGRDLVNGRALVVLVDGDTASSAEIVAAALQDHRRATVVGTRTYGKGAVQTTYVHRSGRGLRLTTAWVVTPAGRRVQGNGIEPDLAVTRAVDAATRPDDAMLTGRPGRDAESLQDGIVEDARLDPARDAPLMAALRHLAAVSESPGRRSRNIDLPQGARAPVGRE</sequence>
<reference evidence="9" key="1">
    <citation type="journal article" date="2019" name="Int. J. Syst. Evol. Microbiol.">
        <title>The Global Catalogue of Microorganisms (GCM) 10K type strain sequencing project: providing services to taxonomists for standard genome sequencing and annotation.</title>
        <authorList>
            <consortium name="The Broad Institute Genomics Platform"/>
            <consortium name="The Broad Institute Genome Sequencing Center for Infectious Disease"/>
            <person name="Wu L."/>
            <person name="Ma J."/>
        </authorList>
    </citation>
    <scope>NUCLEOTIDE SEQUENCE [LARGE SCALE GENOMIC DNA]</scope>
    <source>
        <strain evidence="9">CECT 7069</strain>
    </source>
</reference>
<feature type="domain" description="PDZ" evidence="7">
    <location>
        <begin position="76"/>
        <end position="141"/>
    </location>
</feature>
<evidence type="ECO:0000313" key="8">
    <source>
        <dbReference type="EMBL" id="MDN3591080.1"/>
    </source>
</evidence>
<keyword evidence="4 5" id="KW-0720">Serine protease</keyword>
<keyword evidence="9" id="KW-1185">Reference proteome</keyword>
<dbReference type="NCBIfam" id="TIGR00225">
    <property type="entry name" value="prc"/>
    <property type="match status" value="1"/>
</dbReference>
<evidence type="ECO:0000256" key="6">
    <source>
        <dbReference type="SAM" id="MobiDB-lite"/>
    </source>
</evidence>
<dbReference type="Pfam" id="PF03572">
    <property type="entry name" value="Peptidase_S41"/>
    <property type="match status" value="1"/>
</dbReference>
<evidence type="ECO:0000256" key="1">
    <source>
        <dbReference type="ARBA" id="ARBA00009179"/>
    </source>
</evidence>
<organism evidence="8 9">
    <name type="scientific">Methylobacterium adhaesivum</name>
    <dbReference type="NCBI Taxonomy" id="333297"/>
    <lineage>
        <taxon>Bacteria</taxon>
        <taxon>Pseudomonadati</taxon>
        <taxon>Pseudomonadota</taxon>
        <taxon>Alphaproteobacteria</taxon>
        <taxon>Hyphomicrobiales</taxon>
        <taxon>Methylobacteriaceae</taxon>
        <taxon>Methylobacterium</taxon>
    </lineage>
</organism>
<evidence type="ECO:0000256" key="5">
    <source>
        <dbReference type="RuleBase" id="RU004404"/>
    </source>
</evidence>
<proteinExistence type="inferred from homology"/>
<dbReference type="InterPro" id="IPR005151">
    <property type="entry name" value="Tail-specific_protease"/>
</dbReference>
<dbReference type="SMART" id="SM00228">
    <property type="entry name" value="PDZ"/>
    <property type="match status" value="1"/>
</dbReference>
<evidence type="ECO:0000256" key="2">
    <source>
        <dbReference type="ARBA" id="ARBA00022670"/>
    </source>
</evidence>
<comment type="caution">
    <text evidence="8">The sequence shown here is derived from an EMBL/GenBank/DDBJ whole genome shotgun (WGS) entry which is preliminary data.</text>
</comment>
<accession>A0ABT8BHT5</accession>
<dbReference type="EMBL" id="JAUFPX010000006">
    <property type="protein sequence ID" value="MDN3591080.1"/>
    <property type="molecule type" value="Genomic_DNA"/>
</dbReference>
<dbReference type="PANTHER" id="PTHR32060">
    <property type="entry name" value="TAIL-SPECIFIC PROTEASE"/>
    <property type="match status" value="1"/>
</dbReference>
<dbReference type="InterPro" id="IPR001478">
    <property type="entry name" value="PDZ"/>
</dbReference>
<dbReference type="SUPFAM" id="SSF50156">
    <property type="entry name" value="PDZ domain-like"/>
    <property type="match status" value="1"/>
</dbReference>
<dbReference type="InterPro" id="IPR004447">
    <property type="entry name" value="Peptidase_S41A"/>
</dbReference>
<dbReference type="InterPro" id="IPR029045">
    <property type="entry name" value="ClpP/crotonase-like_dom_sf"/>
</dbReference>
<dbReference type="CDD" id="cd07560">
    <property type="entry name" value="Peptidase_S41_CPP"/>
    <property type="match status" value="1"/>
</dbReference>
<keyword evidence="2 5" id="KW-0645">Protease</keyword>
<dbReference type="Gene3D" id="2.30.42.10">
    <property type="match status" value="1"/>
</dbReference>
<name>A0ABT8BHT5_9HYPH</name>
<dbReference type="Proteomes" id="UP001224644">
    <property type="component" value="Unassembled WGS sequence"/>
</dbReference>
<evidence type="ECO:0000259" key="7">
    <source>
        <dbReference type="PROSITE" id="PS50106"/>
    </source>
</evidence>
<keyword evidence="3 5" id="KW-0378">Hydrolase</keyword>
<evidence type="ECO:0000313" key="9">
    <source>
        <dbReference type="Proteomes" id="UP001224644"/>
    </source>
</evidence>
<evidence type="ECO:0000256" key="3">
    <source>
        <dbReference type="ARBA" id="ARBA00022801"/>
    </source>
</evidence>
<gene>
    <name evidence="8" type="ORF">QWZ12_10695</name>
</gene>
<dbReference type="Gene3D" id="3.90.226.10">
    <property type="entry name" value="2-enoyl-CoA Hydratase, Chain A, domain 1"/>
    <property type="match status" value="1"/>
</dbReference>
<dbReference type="SMART" id="SM00245">
    <property type="entry name" value="TSPc"/>
    <property type="match status" value="1"/>
</dbReference>
<comment type="similarity">
    <text evidence="1 5">Belongs to the peptidase S41A family.</text>
</comment>
<dbReference type="SUPFAM" id="SSF52096">
    <property type="entry name" value="ClpP/crotonase"/>
    <property type="match status" value="1"/>
</dbReference>
<feature type="region of interest" description="Disordered" evidence="6">
    <location>
        <begin position="406"/>
        <end position="429"/>
    </location>
</feature>
<dbReference type="PANTHER" id="PTHR32060:SF30">
    <property type="entry name" value="CARBOXY-TERMINAL PROCESSING PROTEASE CTPA"/>
    <property type="match status" value="1"/>
</dbReference>
<protein>
    <submittedName>
        <fullName evidence="8">S41 family peptidase</fullName>
    </submittedName>
</protein>
<dbReference type="Gene3D" id="3.30.750.44">
    <property type="match status" value="1"/>
</dbReference>
<dbReference type="InterPro" id="IPR036034">
    <property type="entry name" value="PDZ_sf"/>
</dbReference>
<evidence type="ECO:0000256" key="4">
    <source>
        <dbReference type="ARBA" id="ARBA00022825"/>
    </source>
</evidence>
<dbReference type="PROSITE" id="PS50106">
    <property type="entry name" value="PDZ"/>
    <property type="match status" value="1"/>
</dbReference>
<dbReference type="Pfam" id="PF17820">
    <property type="entry name" value="PDZ_6"/>
    <property type="match status" value="1"/>
</dbReference>
<dbReference type="RefSeq" id="WP_238222170.1">
    <property type="nucleotide sequence ID" value="NZ_BPQD01000003.1"/>
</dbReference>
<dbReference type="InterPro" id="IPR041489">
    <property type="entry name" value="PDZ_6"/>
</dbReference>